<organism evidence="2 3">
    <name type="scientific">Phocicoccus pinnipedialis</name>
    <dbReference type="NCBI Taxonomy" id="110845"/>
    <lineage>
        <taxon>Bacteria</taxon>
        <taxon>Bacillati</taxon>
        <taxon>Bacillota</taxon>
        <taxon>Bacilli</taxon>
        <taxon>Bacillales</taxon>
        <taxon>Salinicoccaceae</taxon>
        <taxon>Phocicoccus</taxon>
    </lineage>
</organism>
<protein>
    <submittedName>
        <fullName evidence="2">Serine/threonine-protein phosphatase 1</fullName>
    </submittedName>
</protein>
<reference evidence="2 3" key="1">
    <citation type="submission" date="2020-07" db="EMBL/GenBank/DDBJ databases">
        <authorList>
            <person name="Criscuolo A."/>
        </authorList>
    </citation>
    <scope>NUCLEOTIDE SEQUENCE [LARGE SCALE GENOMIC DNA]</scope>
    <source>
        <strain evidence="2">CIP107946</strain>
    </source>
</reference>
<keyword evidence="3" id="KW-1185">Reference proteome</keyword>
<dbReference type="InterPro" id="IPR004843">
    <property type="entry name" value="Calcineurin-like_PHP"/>
</dbReference>
<dbReference type="GO" id="GO:0008803">
    <property type="term" value="F:bis(5'-nucleosyl)-tetraphosphatase (symmetrical) activity"/>
    <property type="evidence" value="ECO:0007669"/>
    <property type="project" value="TreeGrafter"/>
</dbReference>
<dbReference type="CDD" id="cd00144">
    <property type="entry name" value="MPP_PPP_family"/>
    <property type="match status" value="1"/>
</dbReference>
<evidence type="ECO:0000313" key="3">
    <source>
        <dbReference type="Proteomes" id="UP000588186"/>
    </source>
</evidence>
<comment type="caution">
    <text evidence="2">The sequence shown here is derived from an EMBL/GenBank/DDBJ whole genome shotgun (WGS) entry which is preliminary data.</text>
</comment>
<dbReference type="SUPFAM" id="SSF56300">
    <property type="entry name" value="Metallo-dependent phosphatases"/>
    <property type="match status" value="1"/>
</dbReference>
<evidence type="ECO:0000313" key="2">
    <source>
        <dbReference type="EMBL" id="CAD2074688.1"/>
    </source>
</evidence>
<dbReference type="Proteomes" id="UP000588186">
    <property type="component" value="Unassembled WGS sequence"/>
</dbReference>
<dbReference type="Pfam" id="PF00149">
    <property type="entry name" value="Metallophos"/>
    <property type="match status" value="1"/>
</dbReference>
<sequence length="226" mass="26206">MKRTLVISDIHGELNLFNELLEKVNYDKDKDQLILLGDYIDRGPYSKQVIERVRSLREDGAITLIGNHEVMLLETVEGNEYGRERYRKNGGLQTVQSYDNSIIDFRLPDVPEFYDHVEFIRSLDLYYETDEYIFVHAGVVPGKTLEESTRDELVWIRDKFFNEYTGNKTVIFGHTPTSRIRGEKDNAPYFGENNIIGIDGGAVFGQQLNCLILPDKTYEYVENKSF</sequence>
<dbReference type="EMBL" id="CAJEWB010000008">
    <property type="protein sequence ID" value="CAD2074688.1"/>
    <property type="molecule type" value="Genomic_DNA"/>
</dbReference>
<proteinExistence type="predicted"/>
<feature type="domain" description="Calcineurin-like phosphoesterase" evidence="1">
    <location>
        <begin position="3"/>
        <end position="191"/>
    </location>
</feature>
<dbReference type="GO" id="GO:0005737">
    <property type="term" value="C:cytoplasm"/>
    <property type="evidence" value="ECO:0007669"/>
    <property type="project" value="TreeGrafter"/>
</dbReference>
<dbReference type="PANTHER" id="PTHR42850:SF4">
    <property type="entry name" value="ZINC-DEPENDENT ENDOPOLYPHOSPHATASE"/>
    <property type="match status" value="1"/>
</dbReference>
<dbReference type="GO" id="GO:0016791">
    <property type="term" value="F:phosphatase activity"/>
    <property type="evidence" value="ECO:0007669"/>
    <property type="project" value="TreeGrafter"/>
</dbReference>
<dbReference type="PANTHER" id="PTHR42850">
    <property type="entry name" value="METALLOPHOSPHOESTERASE"/>
    <property type="match status" value="1"/>
</dbReference>
<name>A0A6V7RCC5_9BACL</name>
<dbReference type="InterPro" id="IPR050126">
    <property type="entry name" value="Ap4A_hydrolase"/>
</dbReference>
<gene>
    <name evidence="2" type="primary">pphA</name>
    <name evidence="2" type="ORF">JEOPIN946_00814</name>
</gene>
<dbReference type="Gene3D" id="3.60.21.10">
    <property type="match status" value="1"/>
</dbReference>
<evidence type="ECO:0000259" key="1">
    <source>
        <dbReference type="Pfam" id="PF00149"/>
    </source>
</evidence>
<dbReference type="RefSeq" id="WP_186077111.1">
    <property type="nucleotide sequence ID" value="NZ_CAJEWB010000008.1"/>
</dbReference>
<dbReference type="InterPro" id="IPR029052">
    <property type="entry name" value="Metallo-depent_PP-like"/>
</dbReference>
<dbReference type="AlphaFoldDB" id="A0A6V7RCC5"/>
<accession>A0A6V7RCC5</accession>
<dbReference type="GO" id="GO:0110154">
    <property type="term" value="P:RNA decapping"/>
    <property type="evidence" value="ECO:0007669"/>
    <property type="project" value="TreeGrafter"/>
</dbReference>